<dbReference type="InterPro" id="IPR044660">
    <property type="entry name" value="IBH1-like"/>
</dbReference>
<evidence type="ECO:0000313" key="4">
    <source>
        <dbReference type="EMBL" id="CAI9770681.1"/>
    </source>
</evidence>
<feature type="domain" description="IBH1-like N-terminal" evidence="3">
    <location>
        <begin position="12"/>
        <end position="79"/>
    </location>
</feature>
<dbReference type="InterPro" id="IPR059002">
    <property type="entry name" value="IBH1_N"/>
</dbReference>
<protein>
    <recommendedName>
        <fullName evidence="3">IBH1-like N-terminal domain-containing protein</fullName>
    </recommendedName>
</protein>
<accession>A0AAD2E0V0</accession>
<evidence type="ECO:0000256" key="1">
    <source>
        <dbReference type="ARBA" id="ARBA00023015"/>
    </source>
</evidence>
<evidence type="ECO:0000313" key="5">
    <source>
        <dbReference type="Proteomes" id="UP000834106"/>
    </source>
</evidence>
<dbReference type="Proteomes" id="UP000834106">
    <property type="component" value="Chromosome 11"/>
</dbReference>
<dbReference type="Pfam" id="PF26576">
    <property type="entry name" value="IBH1_N"/>
    <property type="match status" value="1"/>
</dbReference>
<dbReference type="EMBL" id="OU503046">
    <property type="protein sequence ID" value="CAI9770681.1"/>
    <property type="molecule type" value="Genomic_DNA"/>
</dbReference>
<dbReference type="PANTHER" id="PTHR33124:SF40">
    <property type="entry name" value="TRANSCRIPTION FACTOR IBH1"/>
    <property type="match status" value="1"/>
</dbReference>
<organism evidence="4 5">
    <name type="scientific">Fraxinus pennsylvanica</name>
    <dbReference type="NCBI Taxonomy" id="56036"/>
    <lineage>
        <taxon>Eukaryota</taxon>
        <taxon>Viridiplantae</taxon>
        <taxon>Streptophyta</taxon>
        <taxon>Embryophyta</taxon>
        <taxon>Tracheophyta</taxon>
        <taxon>Spermatophyta</taxon>
        <taxon>Magnoliopsida</taxon>
        <taxon>eudicotyledons</taxon>
        <taxon>Gunneridae</taxon>
        <taxon>Pentapetalae</taxon>
        <taxon>asterids</taxon>
        <taxon>lamiids</taxon>
        <taxon>Lamiales</taxon>
        <taxon>Oleaceae</taxon>
        <taxon>Oleeae</taxon>
        <taxon>Fraxinus</taxon>
    </lineage>
</organism>
<dbReference type="PANTHER" id="PTHR33124">
    <property type="entry name" value="TRANSCRIPTION FACTOR IBH1-LIKE 1"/>
    <property type="match status" value="1"/>
</dbReference>
<evidence type="ECO:0000256" key="2">
    <source>
        <dbReference type="ARBA" id="ARBA00023163"/>
    </source>
</evidence>
<dbReference type="GO" id="GO:0006355">
    <property type="term" value="P:regulation of DNA-templated transcription"/>
    <property type="evidence" value="ECO:0007669"/>
    <property type="project" value="InterPro"/>
</dbReference>
<evidence type="ECO:0000259" key="3">
    <source>
        <dbReference type="Pfam" id="PF26576"/>
    </source>
</evidence>
<dbReference type="AlphaFoldDB" id="A0AAD2E0V0"/>
<proteinExistence type="predicted"/>
<name>A0AAD2E0V0_9LAMI</name>
<keyword evidence="1" id="KW-0805">Transcription regulation</keyword>
<keyword evidence="2" id="KW-0804">Transcription</keyword>
<gene>
    <name evidence="4" type="ORF">FPE_LOCUS18111</name>
</gene>
<sequence>MTTQIIPSNPDSIKTRFTYSFVRALKKLNKSRGASVSPSMKETYRRYHMIRVASYASMASAVGSKRAWSRAVLWKIRNRTSHRALKKKSRIHALTRTKVRENPRSDLNFHQENDLRKLVPGGEGMDFCRLLNETAHYIKCLRTQATTIVVVWAVVVVGVIVGRIGDGCGGWVEMSVTCDK</sequence>
<reference evidence="4" key="1">
    <citation type="submission" date="2023-05" db="EMBL/GenBank/DDBJ databases">
        <authorList>
            <person name="Huff M."/>
        </authorList>
    </citation>
    <scope>NUCLEOTIDE SEQUENCE</scope>
</reference>
<keyword evidence="5" id="KW-1185">Reference proteome</keyword>